<evidence type="ECO:0000259" key="6">
    <source>
        <dbReference type="PROSITE" id="PS51296"/>
    </source>
</evidence>
<name>A0A9W9G0K0_9EURO</name>
<dbReference type="AlphaFoldDB" id="A0A9W9G0K0"/>
<gene>
    <name evidence="7" type="ORF">N7532_002561</name>
</gene>
<comment type="caution">
    <text evidence="7">The sequence shown here is derived from an EMBL/GenBank/DDBJ whole genome shotgun (WGS) entry which is preliminary data.</text>
</comment>
<keyword evidence="4" id="KW-0408">Iron</keyword>
<evidence type="ECO:0000256" key="3">
    <source>
        <dbReference type="ARBA" id="ARBA00023002"/>
    </source>
</evidence>
<dbReference type="InterPro" id="IPR001663">
    <property type="entry name" value="Rng_hydr_dOase-A"/>
</dbReference>
<dbReference type="Pfam" id="PF00355">
    <property type="entry name" value="Rieske"/>
    <property type="match status" value="1"/>
</dbReference>
<dbReference type="PROSITE" id="PS51296">
    <property type="entry name" value="RIESKE"/>
    <property type="match status" value="1"/>
</dbReference>
<dbReference type="GeneID" id="81354034"/>
<dbReference type="InterPro" id="IPR036922">
    <property type="entry name" value="Rieske_2Fe-2S_sf"/>
</dbReference>
<feature type="domain" description="Rieske" evidence="6">
    <location>
        <begin position="87"/>
        <end position="174"/>
    </location>
</feature>
<dbReference type="OrthoDB" id="426882at2759"/>
<dbReference type="GO" id="GO:0005506">
    <property type="term" value="F:iron ion binding"/>
    <property type="evidence" value="ECO:0007669"/>
    <property type="project" value="InterPro"/>
</dbReference>
<dbReference type="Proteomes" id="UP001149074">
    <property type="component" value="Unassembled WGS sequence"/>
</dbReference>
<evidence type="ECO:0000256" key="4">
    <source>
        <dbReference type="ARBA" id="ARBA00023004"/>
    </source>
</evidence>
<dbReference type="PROSITE" id="PS00570">
    <property type="entry name" value="RING_HYDROXYL_ALPHA"/>
    <property type="match status" value="1"/>
</dbReference>
<dbReference type="PANTHER" id="PTHR43756">
    <property type="entry name" value="CHOLINE MONOOXYGENASE, CHLOROPLASTIC"/>
    <property type="match status" value="1"/>
</dbReference>
<dbReference type="InterPro" id="IPR015881">
    <property type="entry name" value="ARHD_Rieske_2Fe_2S"/>
</dbReference>
<evidence type="ECO:0000256" key="5">
    <source>
        <dbReference type="ARBA" id="ARBA00023014"/>
    </source>
</evidence>
<evidence type="ECO:0000256" key="1">
    <source>
        <dbReference type="ARBA" id="ARBA00022714"/>
    </source>
</evidence>
<dbReference type="GO" id="GO:0016491">
    <property type="term" value="F:oxidoreductase activity"/>
    <property type="evidence" value="ECO:0007669"/>
    <property type="project" value="UniProtKB-KW"/>
</dbReference>
<keyword evidence="5" id="KW-0411">Iron-sulfur</keyword>
<dbReference type="Gene3D" id="3.90.380.10">
    <property type="entry name" value="Naphthalene 1,2-dioxygenase Alpha Subunit, Chain A, domain 1"/>
    <property type="match status" value="1"/>
</dbReference>
<reference evidence="7" key="1">
    <citation type="submission" date="2022-11" db="EMBL/GenBank/DDBJ databases">
        <authorList>
            <person name="Petersen C."/>
        </authorList>
    </citation>
    <scope>NUCLEOTIDE SEQUENCE</scope>
    <source>
        <strain evidence="7">IBT 30761</strain>
    </source>
</reference>
<evidence type="ECO:0000313" key="7">
    <source>
        <dbReference type="EMBL" id="KAJ5109916.1"/>
    </source>
</evidence>
<dbReference type="GO" id="GO:0051537">
    <property type="term" value="F:2 iron, 2 sulfur cluster binding"/>
    <property type="evidence" value="ECO:0007669"/>
    <property type="project" value="UniProtKB-KW"/>
</dbReference>
<protein>
    <recommendedName>
        <fullName evidence="6">Rieske domain-containing protein</fullName>
    </recommendedName>
</protein>
<dbReference type="SUPFAM" id="SSF50022">
    <property type="entry name" value="ISP domain"/>
    <property type="match status" value="1"/>
</dbReference>
<evidence type="ECO:0000313" key="8">
    <source>
        <dbReference type="Proteomes" id="UP001149074"/>
    </source>
</evidence>
<keyword evidence="1" id="KW-0001">2Fe-2S</keyword>
<evidence type="ECO:0000256" key="2">
    <source>
        <dbReference type="ARBA" id="ARBA00022723"/>
    </source>
</evidence>
<organism evidence="7 8">
    <name type="scientific">Penicillium argentinense</name>
    <dbReference type="NCBI Taxonomy" id="1131581"/>
    <lineage>
        <taxon>Eukaryota</taxon>
        <taxon>Fungi</taxon>
        <taxon>Dikarya</taxon>
        <taxon>Ascomycota</taxon>
        <taxon>Pezizomycotina</taxon>
        <taxon>Eurotiomycetes</taxon>
        <taxon>Eurotiomycetidae</taxon>
        <taxon>Eurotiales</taxon>
        <taxon>Aspergillaceae</taxon>
        <taxon>Penicillium</taxon>
    </lineage>
</organism>
<dbReference type="PANTHER" id="PTHR43756:SF6">
    <property type="entry name" value="CLUSTER-BINDING PROTEIN, PUTATIVE (AFU_ORTHOLOGUE AFUA_6G03920)-RELATED"/>
    <property type="match status" value="1"/>
</dbReference>
<dbReference type="EMBL" id="JAPQKI010000003">
    <property type="protein sequence ID" value="KAJ5109916.1"/>
    <property type="molecule type" value="Genomic_DNA"/>
</dbReference>
<dbReference type="InterPro" id="IPR017941">
    <property type="entry name" value="Rieske_2Fe-2S"/>
</dbReference>
<reference evidence="7" key="2">
    <citation type="journal article" date="2023" name="IMA Fungus">
        <title>Comparative genomic study of the Penicillium genus elucidates a diverse pangenome and 15 lateral gene transfer events.</title>
        <authorList>
            <person name="Petersen C."/>
            <person name="Sorensen T."/>
            <person name="Nielsen M.R."/>
            <person name="Sondergaard T.E."/>
            <person name="Sorensen J.L."/>
            <person name="Fitzpatrick D.A."/>
            <person name="Frisvad J.C."/>
            <person name="Nielsen K.L."/>
        </authorList>
    </citation>
    <scope>NUCLEOTIDE SEQUENCE</scope>
    <source>
        <strain evidence="7">IBT 30761</strain>
    </source>
</reference>
<keyword evidence="3" id="KW-0560">Oxidoreductase</keyword>
<accession>A0A9W9G0K0</accession>
<sequence>MDSSNAFSLSSPGSIFVAALTLAFLAHKAWPHLSPQKKTYKFSDPSQQNCKASSGLRVIKEPEAPEGWWSGRDAFELERRALFSKTWLYIAHSSQLTKPGAYQSFDIAGFPVFLICGKDKKIRAFHNVCRHRAYTITRKETGASTVLGCRYHGWSYDTTGKLVKAPSFDDVPGFNKSENSLFEIHTRTTEQGHVFVNLNAGEPAAFVNSTRSALDSFSLKAGLGSSEWVTGQTLTANFNWKLGMNDRHCTKLVEKLEQRVSKSATSSLASKLVAIAMQTNKQADCSLFPGTFLYSFENAGLWLTVSFFPASERTTNVRYDLFDCAPKATTDKSALARAVERPMQELVKDIELEFQSVSEESTGGSTNIHRILDCLQEHRKLEKTCGGQILPAMHQPRGSSLFQQAEQLCKELDCSEPRSGNRTGAVSGGLDW</sequence>
<proteinExistence type="predicted"/>
<dbReference type="RefSeq" id="XP_056478027.1">
    <property type="nucleotide sequence ID" value="XM_056615055.1"/>
</dbReference>
<dbReference type="PRINTS" id="PR00090">
    <property type="entry name" value="RNGDIOXGNASE"/>
</dbReference>
<keyword evidence="8" id="KW-1185">Reference proteome</keyword>
<dbReference type="Gene3D" id="2.102.10.10">
    <property type="entry name" value="Rieske [2Fe-2S] iron-sulphur domain"/>
    <property type="match status" value="1"/>
</dbReference>
<dbReference type="CDD" id="cd03469">
    <property type="entry name" value="Rieske_RO_Alpha_N"/>
    <property type="match status" value="1"/>
</dbReference>
<keyword evidence="2" id="KW-0479">Metal-binding</keyword>